<sequence>MSNAAVADEGGGDADEGREVLGFAFVASVQAADAVRRAMVRSTV</sequence>
<evidence type="ECO:0000313" key="2">
    <source>
        <dbReference type="Proteomes" id="UP001500266"/>
    </source>
</evidence>
<dbReference type="Proteomes" id="UP001500266">
    <property type="component" value="Unassembled WGS sequence"/>
</dbReference>
<reference evidence="2" key="1">
    <citation type="journal article" date="2019" name="Int. J. Syst. Evol. Microbiol.">
        <title>The Global Catalogue of Microorganisms (GCM) 10K type strain sequencing project: providing services to taxonomists for standard genome sequencing and annotation.</title>
        <authorList>
            <consortium name="The Broad Institute Genomics Platform"/>
            <consortium name="The Broad Institute Genome Sequencing Center for Infectious Disease"/>
            <person name="Wu L."/>
            <person name="Ma J."/>
        </authorList>
    </citation>
    <scope>NUCLEOTIDE SEQUENCE [LARGE SCALE GENOMIC DNA]</scope>
    <source>
        <strain evidence="2">JCM 17316</strain>
    </source>
</reference>
<gene>
    <name evidence="1" type="ORF">GCM10022416_41750</name>
</gene>
<organism evidence="1 2">
    <name type="scientific">Actinomadura keratinilytica</name>
    <dbReference type="NCBI Taxonomy" id="547461"/>
    <lineage>
        <taxon>Bacteria</taxon>
        <taxon>Bacillati</taxon>
        <taxon>Actinomycetota</taxon>
        <taxon>Actinomycetes</taxon>
        <taxon>Streptosporangiales</taxon>
        <taxon>Thermomonosporaceae</taxon>
        <taxon>Actinomadura</taxon>
    </lineage>
</organism>
<proteinExistence type="predicted"/>
<keyword evidence="2" id="KW-1185">Reference proteome</keyword>
<evidence type="ECO:0000313" key="1">
    <source>
        <dbReference type="EMBL" id="GAA4147927.1"/>
    </source>
</evidence>
<comment type="caution">
    <text evidence="1">The sequence shown here is derived from an EMBL/GenBank/DDBJ whole genome shotgun (WGS) entry which is preliminary data.</text>
</comment>
<dbReference type="RefSeq" id="WP_345023164.1">
    <property type="nucleotide sequence ID" value="NZ_BAABDO010000069.1"/>
</dbReference>
<accession>A0ABP7Z612</accession>
<name>A0ABP7Z612_9ACTN</name>
<protein>
    <submittedName>
        <fullName evidence="1">Uncharacterized protein</fullName>
    </submittedName>
</protein>
<dbReference type="EMBL" id="BAABDO010000069">
    <property type="protein sequence ID" value="GAA4147927.1"/>
    <property type="molecule type" value="Genomic_DNA"/>
</dbReference>